<dbReference type="AlphaFoldDB" id="A0A7C8MJU6"/>
<keyword evidence="3" id="KW-1185">Reference proteome</keyword>
<accession>A0A7C8MJU6</accession>
<dbReference type="Proteomes" id="UP000481861">
    <property type="component" value="Unassembled WGS sequence"/>
</dbReference>
<reference evidence="2 3" key="1">
    <citation type="submission" date="2020-01" db="EMBL/GenBank/DDBJ databases">
        <authorList>
            <consortium name="DOE Joint Genome Institute"/>
            <person name="Haridas S."/>
            <person name="Albert R."/>
            <person name="Binder M."/>
            <person name="Bloem J."/>
            <person name="Labutti K."/>
            <person name="Salamov A."/>
            <person name="Andreopoulos B."/>
            <person name="Baker S.E."/>
            <person name="Barry K."/>
            <person name="Bills G."/>
            <person name="Bluhm B.H."/>
            <person name="Cannon C."/>
            <person name="Castanera R."/>
            <person name="Culley D.E."/>
            <person name="Daum C."/>
            <person name="Ezra D."/>
            <person name="Gonzalez J.B."/>
            <person name="Henrissat B."/>
            <person name="Kuo A."/>
            <person name="Liang C."/>
            <person name="Lipzen A."/>
            <person name="Lutzoni F."/>
            <person name="Magnuson J."/>
            <person name="Mondo S."/>
            <person name="Nolan M."/>
            <person name="Ohm R."/>
            <person name="Pangilinan J."/>
            <person name="Park H.-J.H."/>
            <person name="Ramirez L."/>
            <person name="Alfaro M."/>
            <person name="Sun H."/>
            <person name="Tritt A."/>
            <person name="Yoshinaga Y."/>
            <person name="Zwiers L.-H.L."/>
            <person name="Turgeon B.G."/>
            <person name="Goodwin S.B."/>
            <person name="Spatafora J.W."/>
            <person name="Crous P.W."/>
            <person name="Grigoriev I.V."/>
        </authorList>
    </citation>
    <scope>NUCLEOTIDE SEQUENCE [LARGE SCALE GENOMIC DNA]</scope>
    <source>
        <strain evidence="2 3">CBS 611.86</strain>
    </source>
</reference>
<feature type="region of interest" description="Disordered" evidence="1">
    <location>
        <begin position="215"/>
        <end position="235"/>
    </location>
</feature>
<protein>
    <submittedName>
        <fullName evidence="2">Uncharacterized protein</fullName>
    </submittedName>
</protein>
<name>A0A7C8MJU6_9PLEO</name>
<gene>
    <name evidence="2" type="ORF">BDV95DRAFT_494925</name>
</gene>
<comment type="caution">
    <text evidence="2">The sequence shown here is derived from an EMBL/GenBank/DDBJ whole genome shotgun (WGS) entry which is preliminary data.</text>
</comment>
<dbReference type="EMBL" id="JAADJZ010000012">
    <property type="protein sequence ID" value="KAF2871064.1"/>
    <property type="molecule type" value="Genomic_DNA"/>
</dbReference>
<dbReference type="OrthoDB" id="3763345at2759"/>
<proteinExistence type="predicted"/>
<evidence type="ECO:0000313" key="3">
    <source>
        <dbReference type="Proteomes" id="UP000481861"/>
    </source>
</evidence>
<organism evidence="2 3">
    <name type="scientific">Massariosphaeria phaeospora</name>
    <dbReference type="NCBI Taxonomy" id="100035"/>
    <lineage>
        <taxon>Eukaryota</taxon>
        <taxon>Fungi</taxon>
        <taxon>Dikarya</taxon>
        <taxon>Ascomycota</taxon>
        <taxon>Pezizomycotina</taxon>
        <taxon>Dothideomycetes</taxon>
        <taxon>Pleosporomycetidae</taxon>
        <taxon>Pleosporales</taxon>
        <taxon>Pleosporales incertae sedis</taxon>
        <taxon>Massariosphaeria</taxon>
    </lineage>
</organism>
<sequence>MSVAVLLSQLRGLLVKLEQLQPRFRKVYPNDAQWDILTDLGLGISHAAKNVEDEVQTLKESRSERAWEESKELRSNAQSSRGDLFAKGRLKNSHIFRRNIITIFGGPKDSKFDSDDMKTRKESTRERCEFIRGLSADGVISWAIAYPPTLWAAGSMASDVFTCLLDDIEPELVQTWPPTVRETLHLLKADEGSLKSSLVYDEFLQAVDDLTRNPEDSRKRRRIGIENGDNVPASTLSAPQQMEAKKFNTWLRHLITDLNTPLYDAMRTSKQWEMEERLGEETTECMSTLVPRDENEDISITLWVGRREGLRQINEFKQQRTWSALPNHLLPRPQTMGEHCAP</sequence>
<evidence type="ECO:0000313" key="2">
    <source>
        <dbReference type="EMBL" id="KAF2871064.1"/>
    </source>
</evidence>
<evidence type="ECO:0000256" key="1">
    <source>
        <dbReference type="SAM" id="MobiDB-lite"/>
    </source>
</evidence>